<dbReference type="Proteomes" id="UP000006690">
    <property type="component" value="Chromosome"/>
</dbReference>
<protein>
    <recommendedName>
        <fullName evidence="2">3-carboxy-cis,cis-muconate cycloisomerase</fullName>
        <ecNumber evidence="2">5.5.1.2</ecNumber>
    </recommendedName>
</protein>
<dbReference type="Pfam" id="PF00206">
    <property type="entry name" value="Lyase_1"/>
    <property type="match status" value="1"/>
</dbReference>
<dbReference type="Pfam" id="PF10397">
    <property type="entry name" value="ADSL_C"/>
    <property type="match status" value="1"/>
</dbReference>
<organism evidence="4 5">
    <name type="scientific">Pantoea ananatis (strain AJ13355)</name>
    <dbReference type="NCBI Taxonomy" id="932677"/>
    <lineage>
        <taxon>Bacteria</taxon>
        <taxon>Pseudomonadati</taxon>
        <taxon>Pseudomonadota</taxon>
        <taxon>Gammaproteobacteria</taxon>
        <taxon>Enterobacterales</taxon>
        <taxon>Erwiniaceae</taxon>
        <taxon>Pantoea</taxon>
    </lineage>
</organism>
<dbReference type="PRINTS" id="PR00145">
    <property type="entry name" value="ARGSUCLYASE"/>
</dbReference>
<proteinExistence type="inferred from homology"/>
<dbReference type="PANTHER" id="PTHR43172">
    <property type="entry name" value="ADENYLOSUCCINATE LYASE"/>
    <property type="match status" value="1"/>
</dbReference>
<evidence type="ECO:0000256" key="1">
    <source>
        <dbReference type="ARBA" id="ARBA00034772"/>
    </source>
</evidence>
<evidence type="ECO:0000313" key="5">
    <source>
        <dbReference type="Proteomes" id="UP000006690"/>
    </source>
</evidence>
<reference evidence="5" key="1">
    <citation type="journal article" date="2012" name="Appl. Microbiol. Biotechnol.">
        <title>The complete genome sequence of Pantoea ananatis AJ13355, an organism with great biotechnological potential.</title>
        <authorList>
            <person name="Hara Y."/>
            <person name="Kadotani N."/>
            <person name="Izui H."/>
            <person name="Katashkina J.I."/>
            <person name="Kuvaeva T.M."/>
            <person name="Andreeva I.G."/>
            <person name="Golubeva L.I."/>
            <person name="Malko D.B."/>
            <person name="Makeev V.J."/>
            <person name="Mashko S.V."/>
            <person name="Kozlov Y.I."/>
        </authorList>
    </citation>
    <scope>NUCLEOTIDE SEQUENCE [LARGE SCALE GENOMIC DNA]</scope>
    <source>
        <strain evidence="5">AJ13355</strain>
    </source>
</reference>
<dbReference type="AlphaFoldDB" id="A0A0H3L450"/>
<dbReference type="PROSITE" id="PS00163">
    <property type="entry name" value="FUMARATE_LYASES"/>
    <property type="match status" value="1"/>
</dbReference>
<dbReference type="NCBIfam" id="NF006554">
    <property type="entry name" value="PRK09053.1"/>
    <property type="match status" value="1"/>
</dbReference>
<dbReference type="InterPro" id="IPR019468">
    <property type="entry name" value="AdenyloSucc_lyase_C"/>
</dbReference>
<evidence type="ECO:0000256" key="2">
    <source>
        <dbReference type="NCBIfam" id="TIGR02426"/>
    </source>
</evidence>
<evidence type="ECO:0000313" key="4">
    <source>
        <dbReference type="EMBL" id="BAK12672.1"/>
    </source>
</evidence>
<dbReference type="SUPFAM" id="SSF48557">
    <property type="entry name" value="L-aspartase-like"/>
    <property type="match status" value="1"/>
</dbReference>
<feature type="domain" description="Adenylosuccinate lyase C-terminal" evidence="3">
    <location>
        <begin position="361"/>
        <end position="440"/>
    </location>
</feature>
<dbReference type="PRINTS" id="PR00149">
    <property type="entry name" value="FUMRATELYASE"/>
</dbReference>
<dbReference type="Gene3D" id="1.10.275.10">
    <property type="entry name" value="Fumarase/aspartase (N-terminal domain)"/>
    <property type="match status" value="1"/>
</dbReference>
<dbReference type="GO" id="GO:0047472">
    <property type="term" value="F:3-carboxy-cis,cis-muconate cycloisomerase activity"/>
    <property type="evidence" value="ECO:0007669"/>
    <property type="project" value="UniProtKB-UniRule"/>
</dbReference>
<dbReference type="InterPro" id="IPR000362">
    <property type="entry name" value="Fumarate_lyase_fam"/>
</dbReference>
<dbReference type="PANTHER" id="PTHR43172:SF2">
    <property type="entry name" value="ADENYLOSUCCINATE LYASE C-TERMINAL DOMAIN-CONTAINING PROTEIN"/>
    <property type="match status" value="1"/>
</dbReference>
<dbReference type="HOGENOM" id="CLU_030949_3_3_6"/>
<dbReference type="OrthoDB" id="9768878at2"/>
<dbReference type="EMBL" id="AP012032">
    <property type="protein sequence ID" value="BAK12672.1"/>
    <property type="molecule type" value="Genomic_DNA"/>
</dbReference>
<dbReference type="SMART" id="SM00998">
    <property type="entry name" value="ADSL_C"/>
    <property type="match status" value="1"/>
</dbReference>
<name>A0A0H3L450_PANAA</name>
<dbReference type="InterPro" id="IPR024083">
    <property type="entry name" value="Fumarase/histidase_N"/>
</dbReference>
<sequence length="446" mass="47342">MSLYRAMFMASPLDDCFSDTALLQGMLDFEAGLAQALATAGVIDHAAAHCIQACCQAQAIDTAALTQAAGLAGNLAIPLVKQLTAVVAATSPEAARYVHWGATSQDAIDSGLMLQLRTALNDTASLLDRLIAALTIQCERHSTTLMVGRTWLQHALPVTLGLKLAGTLDALVRFRARLAAMRPRVLALQFGGAAGTLASLGKKGERVEQALSDVLALPRSATPWHAQRDRITELAGWYAGLTGTLGKLARDMSLLMQSEVGEVSEPLAPGRGGSSTMPHKRNPVLCAAILSAANRVPALMSGLYAGQVQEHERALGGWQAEWQSLPQLIMLSGAALVHSTELIDGLEVHEEAMQRNLGLTQGLIMAEAVTLALADALGRQQAHHHIEQCCRRALATQQRLLTVLCADETVASHLSRPELERLLDPANATGSASRFIHQVLAAARAT</sequence>
<dbReference type="KEGG" id="paj:PAJ_2592"/>
<dbReference type="NCBIfam" id="TIGR02426">
    <property type="entry name" value="protocat_pcaB"/>
    <property type="match status" value="1"/>
</dbReference>
<dbReference type="GO" id="GO:0016829">
    <property type="term" value="F:lyase activity"/>
    <property type="evidence" value="ECO:0007669"/>
    <property type="project" value="UniProtKB-ARBA"/>
</dbReference>
<dbReference type="InterPro" id="IPR008948">
    <property type="entry name" value="L-Aspartase-like"/>
</dbReference>
<dbReference type="InterPro" id="IPR020557">
    <property type="entry name" value="Fumarate_lyase_CS"/>
</dbReference>
<dbReference type="EC" id="5.5.1.2" evidence="2"/>
<evidence type="ECO:0000259" key="3">
    <source>
        <dbReference type="SMART" id="SM00998"/>
    </source>
</evidence>
<dbReference type="InterPro" id="IPR012789">
    <property type="entry name" value="Protocat_PcaB-like"/>
</dbReference>
<dbReference type="eggNOG" id="COG0015">
    <property type="taxonomic scope" value="Bacteria"/>
</dbReference>
<dbReference type="CDD" id="cd01597">
    <property type="entry name" value="pCLME"/>
    <property type="match status" value="1"/>
</dbReference>
<dbReference type="InterPro" id="IPR022761">
    <property type="entry name" value="Fumarate_lyase_N"/>
</dbReference>
<dbReference type="RefSeq" id="WP_014594622.1">
    <property type="nucleotide sequence ID" value="NC_017531.2"/>
</dbReference>
<dbReference type="Gene3D" id="1.10.40.30">
    <property type="entry name" value="Fumarase/aspartase (C-terminal domain)"/>
    <property type="match status" value="1"/>
</dbReference>
<accession>A0A0H3L450</accession>
<comment type="similarity">
    <text evidence="1">Belongs to the class-II fumarase/aspartase family.</text>
</comment>
<dbReference type="PATRIC" id="fig|932677.3.peg.3026"/>
<dbReference type="Gene3D" id="1.20.200.10">
    <property type="entry name" value="Fumarase/aspartase (Central domain)"/>
    <property type="match status" value="1"/>
</dbReference>
<dbReference type="GO" id="GO:0019619">
    <property type="term" value="P:3,4-dihydroxybenzoate catabolic process"/>
    <property type="evidence" value="ECO:0007669"/>
    <property type="project" value="InterPro"/>
</dbReference>
<gene>
    <name evidence="4" type="primary">pcaB</name>
    <name evidence="4" type="ordered locus">PAJ_2592</name>
</gene>